<accession>A0A853CIR5</accession>
<evidence type="ECO:0000313" key="1">
    <source>
        <dbReference type="EMBL" id="NYJ07061.1"/>
    </source>
</evidence>
<keyword evidence="2" id="KW-1185">Reference proteome</keyword>
<protein>
    <submittedName>
        <fullName evidence="1">Uncharacterized protein</fullName>
    </submittedName>
</protein>
<evidence type="ECO:0000313" key="2">
    <source>
        <dbReference type="Proteomes" id="UP000541969"/>
    </source>
</evidence>
<dbReference type="Proteomes" id="UP000541969">
    <property type="component" value="Unassembled WGS sequence"/>
</dbReference>
<dbReference type="EMBL" id="JACBZT010000001">
    <property type="protein sequence ID" value="NYJ07061.1"/>
    <property type="molecule type" value="Genomic_DNA"/>
</dbReference>
<organism evidence="1 2">
    <name type="scientific">Petropleomorpha daqingensis</name>
    <dbReference type="NCBI Taxonomy" id="2026353"/>
    <lineage>
        <taxon>Bacteria</taxon>
        <taxon>Bacillati</taxon>
        <taxon>Actinomycetota</taxon>
        <taxon>Actinomycetes</taxon>
        <taxon>Geodermatophilales</taxon>
        <taxon>Geodermatophilaceae</taxon>
        <taxon>Petropleomorpha</taxon>
    </lineage>
</organism>
<name>A0A853CIR5_9ACTN</name>
<sequence>MTAEVACWCCGRSRPESGVVRLGSHPEVAVCLSCAHYLHQQARGREDALRPSPGARVRDVGRAIRRQVIQHGWQHKPVIGPVLRWLGSRMP</sequence>
<comment type="caution">
    <text evidence="1">The sequence shown here is derived from an EMBL/GenBank/DDBJ whole genome shotgun (WGS) entry which is preliminary data.</text>
</comment>
<proteinExistence type="predicted"/>
<reference evidence="1 2" key="1">
    <citation type="submission" date="2020-07" db="EMBL/GenBank/DDBJ databases">
        <title>Sequencing the genomes of 1000 actinobacteria strains.</title>
        <authorList>
            <person name="Klenk H.-P."/>
        </authorList>
    </citation>
    <scope>NUCLEOTIDE SEQUENCE [LARGE SCALE GENOMIC DNA]</scope>
    <source>
        <strain evidence="1 2">DSM 104001</strain>
    </source>
</reference>
<dbReference type="AlphaFoldDB" id="A0A853CIR5"/>
<gene>
    <name evidence="1" type="ORF">GGQ55_003339</name>
</gene>
<dbReference type="RefSeq" id="WP_179718618.1">
    <property type="nucleotide sequence ID" value="NZ_JACBZT010000001.1"/>
</dbReference>